<dbReference type="InterPro" id="IPR000477">
    <property type="entry name" value="RT_dom"/>
</dbReference>
<dbReference type="Pfam" id="PF00078">
    <property type="entry name" value="RVT_1"/>
    <property type="match status" value="1"/>
</dbReference>
<dbReference type="Proteomes" id="UP000580250">
    <property type="component" value="Unassembled WGS sequence"/>
</dbReference>
<evidence type="ECO:0000313" key="3">
    <source>
        <dbReference type="Proteomes" id="UP000580250"/>
    </source>
</evidence>
<proteinExistence type="predicted"/>
<name>A0A6V7XC92_MELEN</name>
<dbReference type="AlphaFoldDB" id="A0A6V7XC92"/>
<evidence type="ECO:0000259" key="1">
    <source>
        <dbReference type="PROSITE" id="PS50878"/>
    </source>
</evidence>
<organism evidence="2 3">
    <name type="scientific">Meloidogyne enterolobii</name>
    <name type="common">Root-knot nematode worm</name>
    <name type="synonym">Meloidogyne mayaguensis</name>
    <dbReference type="NCBI Taxonomy" id="390850"/>
    <lineage>
        <taxon>Eukaryota</taxon>
        <taxon>Metazoa</taxon>
        <taxon>Ecdysozoa</taxon>
        <taxon>Nematoda</taxon>
        <taxon>Chromadorea</taxon>
        <taxon>Rhabditida</taxon>
        <taxon>Tylenchina</taxon>
        <taxon>Tylenchomorpha</taxon>
        <taxon>Tylenchoidea</taxon>
        <taxon>Meloidogynidae</taxon>
        <taxon>Meloidogyninae</taxon>
        <taxon>Meloidogyne</taxon>
    </lineage>
</organism>
<comment type="caution">
    <text evidence="2">The sequence shown here is derived from an EMBL/GenBank/DDBJ whole genome shotgun (WGS) entry which is preliminary data.</text>
</comment>
<dbReference type="EMBL" id="CAJEWN010001370">
    <property type="protein sequence ID" value="CAD2196883.1"/>
    <property type="molecule type" value="Genomic_DNA"/>
</dbReference>
<feature type="domain" description="Reverse transcriptase" evidence="1">
    <location>
        <begin position="1"/>
        <end position="186"/>
    </location>
</feature>
<dbReference type="PANTHER" id="PTHR33332">
    <property type="entry name" value="REVERSE TRANSCRIPTASE DOMAIN-CONTAINING PROTEIN"/>
    <property type="match status" value="1"/>
</dbReference>
<dbReference type="PRINTS" id="PR01345">
    <property type="entry name" value="CERVTRCPTASE"/>
</dbReference>
<dbReference type="SUPFAM" id="SSF56672">
    <property type="entry name" value="DNA/RNA polymerases"/>
    <property type="match status" value="1"/>
</dbReference>
<dbReference type="OrthoDB" id="426210at2759"/>
<sequence>MILTLTKWYEGLINNQNIDIIYVDFQKAFDKVPINYLLEKLYTYGIRGKIHKWITNFLQNRTFSVGIKDEKSKTFTTHSGVPQGTILAPLLFTIYINDLPTRLGPNISPSLYADDLKITYSYKTNDSLLQEKLNILTEWAKGWGLNIALNKSFTLYIGSKNPKKSYKLEDHHLQEMSIIRDLGILVDNNLSFNKHIKTISRNAFLRCHQLLRIIHTYNPKIWGNLFKTYVLPILEYASPLWNPKQKVLINTLEKVQKFYTRVALKKCRNKKFKYQDRLKLFQLEPLLIRRYYIDLVTMYKIYFNLTSLNPNEMFIQNSRPTRKHNYMIQVSHKNNKTSNSFINRTTTIWNLLPKEIFIDHTINKFKNNLKICLPPILGKLNISI</sequence>
<gene>
    <name evidence="2" type="ORF">MENT_LOCUS50084</name>
</gene>
<evidence type="ECO:0000313" key="2">
    <source>
        <dbReference type="EMBL" id="CAD2196883.1"/>
    </source>
</evidence>
<dbReference type="InterPro" id="IPR043502">
    <property type="entry name" value="DNA/RNA_pol_sf"/>
</dbReference>
<accession>A0A6V7XC92</accession>
<dbReference type="PROSITE" id="PS50878">
    <property type="entry name" value="RT_POL"/>
    <property type="match status" value="1"/>
</dbReference>
<protein>
    <recommendedName>
        <fullName evidence="1">Reverse transcriptase domain-containing protein</fullName>
    </recommendedName>
</protein>
<reference evidence="2 3" key="1">
    <citation type="submission" date="2020-08" db="EMBL/GenBank/DDBJ databases">
        <authorList>
            <person name="Koutsovoulos G."/>
            <person name="Danchin GJ E."/>
        </authorList>
    </citation>
    <scope>NUCLEOTIDE SEQUENCE [LARGE SCALE GENOMIC DNA]</scope>
</reference>